<dbReference type="AlphaFoldDB" id="A0A4Z1DGG6"/>
<dbReference type="GO" id="GO:0008270">
    <property type="term" value="F:zinc ion binding"/>
    <property type="evidence" value="ECO:0007669"/>
    <property type="project" value="InterPro"/>
</dbReference>
<proteinExistence type="predicted"/>
<gene>
    <name evidence="2" type="ORF">E5083_01935</name>
</gene>
<dbReference type="Gene3D" id="1.10.30.50">
    <property type="match status" value="1"/>
</dbReference>
<evidence type="ECO:0000313" key="2">
    <source>
        <dbReference type="EMBL" id="TGN81944.1"/>
    </source>
</evidence>
<evidence type="ECO:0000259" key="1">
    <source>
        <dbReference type="SMART" id="SM00507"/>
    </source>
</evidence>
<dbReference type="GO" id="GO:0003676">
    <property type="term" value="F:nucleic acid binding"/>
    <property type="evidence" value="ECO:0007669"/>
    <property type="project" value="InterPro"/>
</dbReference>
<feature type="domain" description="HNH nuclease" evidence="1">
    <location>
        <begin position="83"/>
        <end position="143"/>
    </location>
</feature>
<evidence type="ECO:0000313" key="3">
    <source>
        <dbReference type="Proteomes" id="UP000298159"/>
    </source>
</evidence>
<dbReference type="InterPro" id="IPR003615">
    <property type="entry name" value="HNH_nuc"/>
</dbReference>
<sequence>MEYFGHHSKPYPKHVGARLCRDCEADITAKQLSAVRCDDCLPAWKNEARRRRWAEDPDLRRRQQADAANRRRARIRGNGRERYERLDVFERDRWRCRLCSFSVDQAAQWPDPLSAAIDHVVPIAAGGPDTLSNVQLAHQGCNWRKSSKDSIGIGPDEFIHPAVVARFLGKKEPGPEASPARHLND</sequence>
<accession>A0A4Z1DGG6</accession>
<dbReference type="CDD" id="cd00085">
    <property type="entry name" value="HNHc"/>
    <property type="match status" value="1"/>
</dbReference>
<dbReference type="Pfam" id="PF01844">
    <property type="entry name" value="HNH"/>
    <property type="match status" value="1"/>
</dbReference>
<dbReference type="InterPro" id="IPR002711">
    <property type="entry name" value="HNH"/>
</dbReference>
<reference evidence="2 3" key="1">
    <citation type="submission" date="2019-04" db="EMBL/GenBank/DDBJ databases">
        <title>Streptomyces sp. nov. Bv016 isolated from bark of Buahinia variegata.</title>
        <authorList>
            <person name="Kanchanasin P."/>
            <person name="Tanasupawat S."/>
            <person name="Yuki M."/>
            <person name="Kudo T."/>
        </authorList>
    </citation>
    <scope>NUCLEOTIDE SEQUENCE [LARGE SCALE GENOMIC DNA]</scope>
    <source>
        <strain evidence="2 3">Bv016</strain>
    </source>
</reference>
<dbReference type="GO" id="GO:0004519">
    <property type="term" value="F:endonuclease activity"/>
    <property type="evidence" value="ECO:0007669"/>
    <property type="project" value="InterPro"/>
</dbReference>
<dbReference type="SMART" id="SM00507">
    <property type="entry name" value="HNHc"/>
    <property type="match status" value="1"/>
</dbReference>
<keyword evidence="3" id="KW-1185">Reference proteome</keyword>
<name>A0A4Z1DGG6_9ACTN</name>
<dbReference type="Proteomes" id="UP000298159">
    <property type="component" value="Unassembled WGS sequence"/>
</dbReference>
<organism evidence="2 3">
    <name type="scientific">Streptomyces bauhiniae</name>
    <dbReference type="NCBI Taxonomy" id="2340725"/>
    <lineage>
        <taxon>Bacteria</taxon>
        <taxon>Bacillati</taxon>
        <taxon>Actinomycetota</taxon>
        <taxon>Actinomycetes</taxon>
        <taxon>Kitasatosporales</taxon>
        <taxon>Streptomycetaceae</taxon>
        <taxon>Streptomyces</taxon>
    </lineage>
</organism>
<dbReference type="EMBL" id="SRRT01000001">
    <property type="protein sequence ID" value="TGN81944.1"/>
    <property type="molecule type" value="Genomic_DNA"/>
</dbReference>
<comment type="caution">
    <text evidence="2">The sequence shown here is derived from an EMBL/GenBank/DDBJ whole genome shotgun (WGS) entry which is preliminary data.</text>
</comment>
<protein>
    <recommendedName>
        <fullName evidence="1">HNH nuclease domain-containing protein</fullName>
    </recommendedName>
</protein>